<comment type="similarity">
    <text evidence="1">Belongs to the ARG7 family.</text>
</comment>
<name>A0A7J6DP92_CANSA</name>
<proteinExistence type="inferred from homology"/>
<evidence type="ECO:0000313" key="2">
    <source>
        <dbReference type="EMBL" id="KAF4347902.1"/>
    </source>
</evidence>
<dbReference type="InterPro" id="IPR003676">
    <property type="entry name" value="SAUR_fam"/>
</dbReference>
<dbReference type="Proteomes" id="UP000583929">
    <property type="component" value="Unassembled WGS sequence"/>
</dbReference>
<keyword evidence="3" id="KW-1185">Reference proteome</keyword>
<organism evidence="2 3">
    <name type="scientific">Cannabis sativa</name>
    <name type="common">Hemp</name>
    <name type="synonym">Marijuana</name>
    <dbReference type="NCBI Taxonomy" id="3483"/>
    <lineage>
        <taxon>Eukaryota</taxon>
        <taxon>Viridiplantae</taxon>
        <taxon>Streptophyta</taxon>
        <taxon>Embryophyta</taxon>
        <taxon>Tracheophyta</taxon>
        <taxon>Spermatophyta</taxon>
        <taxon>Magnoliopsida</taxon>
        <taxon>eudicotyledons</taxon>
        <taxon>Gunneridae</taxon>
        <taxon>Pentapetalae</taxon>
        <taxon>rosids</taxon>
        <taxon>fabids</taxon>
        <taxon>Rosales</taxon>
        <taxon>Cannabaceae</taxon>
        <taxon>Cannabis</taxon>
    </lineage>
</organism>
<dbReference type="AlphaFoldDB" id="A0A7J6DP92"/>
<evidence type="ECO:0000256" key="1">
    <source>
        <dbReference type="ARBA" id="ARBA00006974"/>
    </source>
</evidence>
<reference evidence="2 3" key="1">
    <citation type="journal article" date="2020" name="bioRxiv">
        <title>Sequence and annotation of 42 cannabis genomes reveals extensive copy number variation in cannabinoid synthesis and pathogen resistance genes.</title>
        <authorList>
            <person name="Mckernan K.J."/>
            <person name="Helbert Y."/>
            <person name="Kane L.T."/>
            <person name="Ebling H."/>
            <person name="Zhang L."/>
            <person name="Liu B."/>
            <person name="Eaton Z."/>
            <person name="Mclaughlin S."/>
            <person name="Kingan S."/>
            <person name="Baybayan P."/>
            <person name="Concepcion G."/>
            <person name="Jordan M."/>
            <person name="Riva A."/>
            <person name="Barbazuk W."/>
            <person name="Harkins T."/>
        </authorList>
    </citation>
    <scope>NUCLEOTIDE SEQUENCE [LARGE SCALE GENOMIC DNA]</scope>
    <source>
        <strain evidence="3">cv. Jamaican Lion 4</strain>
        <tissue evidence="2">Leaf</tissue>
    </source>
</reference>
<evidence type="ECO:0000313" key="3">
    <source>
        <dbReference type="Proteomes" id="UP000583929"/>
    </source>
</evidence>
<dbReference type="GO" id="GO:0009733">
    <property type="term" value="P:response to auxin"/>
    <property type="evidence" value="ECO:0007669"/>
    <property type="project" value="InterPro"/>
</dbReference>
<gene>
    <name evidence="2" type="ORF">G4B88_011261</name>
</gene>
<protein>
    <submittedName>
        <fullName evidence="2">Uncharacterized protein</fullName>
    </submittedName>
</protein>
<comment type="caution">
    <text evidence="2">The sequence shown here is derived from an EMBL/GenBank/DDBJ whole genome shotgun (WGS) entry which is preliminary data.</text>
</comment>
<dbReference type="PANTHER" id="PTHR31929">
    <property type="entry name" value="SAUR-LIKE AUXIN-RESPONSIVE PROTEIN FAMILY-RELATED"/>
    <property type="match status" value="1"/>
</dbReference>
<sequence length="189" mass="21842">MRKVHARPLIVVLNNEGNETRETHLFRVNPNPSFHCAPEPRQMNNNPRMYTEIWYLSTSCNVHTNNNNNNNKKKKKIMMSVASGLLNNTIKALRIAVVIPVSGINKEVAYLIKSKKSSIPKYHFAVYVGEQQEKKRYAVPVSYLNENKFRELLSMAEQEFGFDQSEGLTIPCTEDFFIDFTSRLQFNLL</sequence>
<accession>A0A7J6DP92</accession>
<dbReference type="EMBL" id="JAATIQ010000752">
    <property type="protein sequence ID" value="KAF4347902.1"/>
    <property type="molecule type" value="Genomic_DNA"/>
</dbReference>
<dbReference type="Pfam" id="PF02519">
    <property type="entry name" value="Auxin_inducible"/>
    <property type="match status" value="1"/>
</dbReference>